<comment type="caution">
    <text evidence="1">The sequence shown here is derived from an EMBL/GenBank/DDBJ whole genome shotgun (WGS) entry which is preliminary data.</text>
</comment>
<evidence type="ECO:0000313" key="1">
    <source>
        <dbReference type="EMBL" id="MBP0439556.1"/>
    </source>
</evidence>
<keyword evidence="2" id="KW-1185">Reference proteome</keyword>
<gene>
    <name evidence="1" type="ORF">J5Y06_12915</name>
</gene>
<proteinExistence type="predicted"/>
<protein>
    <submittedName>
        <fullName evidence="1">Uncharacterized protein</fullName>
    </submittedName>
</protein>
<dbReference type="Proteomes" id="UP000666240">
    <property type="component" value="Unassembled WGS sequence"/>
</dbReference>
<reference evidence="1" key="1">
    <citation type="submission" date="2021-03" db="EMBL/GenBank/DDBJ databases">
        <title>Genome sequencing and assembly of Tianweitania sediminis.</title>
        <authorList>
            <person name="Chhetri G."/>
        </authorList>
    </citation>
    <scope>NUCLEOTIDE SEQUENCE</scope>
    <source>
        <strain evidence="1">Z8</strain>
    </source>
</reference>
<sequence length="70" mass="7531">MVQQTQASKAASSARLRGFGAHLENIHGPKMEATKRLAELLQEHLPPAAVIEVKSLLKAGAELTTQSLKK</sequence>
<dbReference type="RefSeq" id="WP_209335600.1">
    <property type="nucleotide sequence ID" value="NZ_JAGIYY010000004.1"/>
</dbReference>
<dbReference type="AlphaFoldDB" id="A0A8J7RJE5"/>
<dbReference type="EMBL" id="JAGIYY010000004">
    <property type="protein sequence ID" value="MBP0439556.1"/>
    <property type="molecule type" value="Genomic_DNA"/>
</dbReference>
<accession>A0A8J7RJE5</accession>
<organism evidence="1 2">
    <name type="scientific">Tianweitania sediminis</name>
    <dbReference type="NCBI Taxonomy" id="1502156"/>
    <lineage>
        <taxon>Bacteria</taxon>
        <taxon>Pseudomonadati</taxon>
        <taxon>Pseudomonadota</taxon>
        <taxon>Alphaproteobacteria</taxon>
        <taxon>Hyphomicrobiales</taxon>
        <taxon>Phyllobacteriaceae</taxon>
        <taxon>Tianweitania</taxon>
    </lineage>
</organism>
<name>A0A8J7RJE5_9HYPH</name>
<evidence type="ECO:0000313" key="2">
    <source>
        <dbReference type="Proteomes" id="UP000666240"/>
    </source>
</evidence>